<keyword evidence="2" id="KW-1185">Reference proteome</keyword>
<dbReference type="EMBL" id="BMYK01000001">
    <property type="protein sequence ID" value="GHC70534.1"/>
    <property type="molecule type" value="Genomic_DNA"/>
</dbReference>
<comment type="caution">
    <text evidence="1">The sequence shown here is derived from an EMBL/GenBank/DDBJ whole genome shotgun (WGS) entry which is preliminary data.</text>
</comment>
<organism evidence="1 2">
    <name type="scientific">Pseudorhodoferax aquiterrae</name>
    <dbReference type="NCBI Taxonomy" id="747304"/>
    <lineage>
        <taxon>Bacteria</taxon>
        <taxon>Pseudomonadati</taxon>
        <taxon>Pseudomonadota</taxon>
        <taxon>Betaproteobacteria</taxon>
        <taxon>Burkholderiales</taxon>
        <taxon>Comamonadaceae</taxon>
    </lineage>
</organism>
<sequence length="81" mass="8700">MRTTIELDPAVHESVRRQALRQNISMARLLGQLVQEGLRASTEAAPPSVRSGRFQAIAPAAVGAQVTSAQLHKLIDDEGVL</sequence>
<gene>
    <name evidence="1" type="ORF">GCM10007320_05040</name>
</gene>
<reference evidence="2" key="1">
    <citation type="journal article" date="2019" name="Int. J. Syst. Evol. Microbiol.">
        <title>The Global Catalogue of Microorganisms (GCM) 10K type strain sequencing project: providing services to taxonomists for standard genome sequencing and annotation.</title>
        <authorList>
            <consortium name="The Broad Institute Genomics Platform"/>
            <consortium name="The Broad Institute Genome Sequencing Center for Infectious Disease"/>
            <person name="Wu L."/>
            <person name="Ma J."/>
        </authorList>
    </citation>
    <scope>NUCLEOTIDE SEQUENCE [LARGE SCALE GENOMIC DNA]</scope>
    <source>
        <strain evidence="2">KCTC 23314</strain>
    </source>
</reference>
<evidence type="ECO:0008006" key="3">
    <source>
        <dbReference type="Google" id="ProtNLM"/>
    </source>
</evidence>
<dbReference type="RefSeq" id="WP_189685436.1">
    <property type="nucleotide sequence ID" value="NZ_BMYK01000001.1"/>
</dbReference>
<dbReference type="Proteomes" id="UP000626210">
    <property type="component" value="Unassembled WGS sequence"/>
</dbReference>
<evidence type="ECO:0000313" key="1">
    <source>
        <dbReference type="EMBL" id="GHC70534.1"/>
    </source>
</evidence>
<proteinExistence type="predicted"/>
<protein>
    <recommendedName>
        <fullName evidence="3">Antitoxin</fullName>
    </recommendedName>
</protein>
<name>A0ABQ3FWG1_9BURK</name>
<accession>A0ABQ3FWG1</accession>
<evidence type="ECO:0000313" key="2">
    <source>
        <dbReference type="Proteomes" id="UP000626210"/>
    </source>
</evidence>